<dbReference type="OrthoDB" id="1094370at2"/>
<dbReference type="GO" id="GO:0070967">
    <property type="term" value="F:coenzyme F420 binding"/>
    <property type="evidence" value="ECO:0007669"/>
    <property type="project" value="TreeGrafter"/>
</dbReference>
<proteinExistence type="predicted"/>
<evidence type="ECO:0000313" key="4">
    <source>
        <dbReference type="Proteomes" id="UP000314251"/>
    </source>
</evidence>
<dbReference type="InterPro" id="IPR011576">
    <property type="entry name" value="Pyridox_Oxase_N"/>
</dbReference>
<dbReference type="InterPro" id="IPR052019">
    <property type="entry name" value="F420H2_bilvrd_red/Heme_oxyg"/>
</dbReference>
<comment type="caution">
    <text evidence="3">The sequence shown here is derived from an EMBL/GenBank/DDBJ whole genome shotgun (WGS) entry which is preliminary data.</text>
</comment>
<accession>A0A5N6AT61</accession>
<name>A0A5N6AT61_9ACTN</name>
<keyword evidence="4" id="KW-1185">Reference proteome</keyword>
<gene>
    <name evidence="3" type="ORF">FH607_000745</name>
</gene>
<dbReference type="GO" id="GO:0005829">
    <property type="term" value="C:cytosol"/>
    <property type="evidence" value="ECO:0007669"/>
    <property type="project" value="TreeGrafter"/>
</dbReference>
<dbReference type="SUPFAM" id="SSF50475">
    <property type="entry name" value="FMN-binding split barrel"/>
    <property type="match status" value="1"/>
</dbReference>
<dbReference type="AlphaFoldDB" id="A0A5N6AT61"/>
<dbReference type="PANTHER" id="PTHR35176:SF2">
    <property type="entry name" value="F420H(2)-DEPENDENT REDUCTASE RV1155"/>
    <property type="match status" value="1"/>
</dbReference>
<dbReference type="RefSeq" id="WP_139665596.1">
    <property type="nucleotide sequence ID" value="NZ_VDLY02000001.1"/>
</dbReference>
<dbReference type="Pfam" id="PF01243">
    <property type="entry name" value="PNPOx_N"/>
    <property type="match status" value="1"/>
</dbReference>
<feature type="domain" description="Pyridoxamine 5'-phosphate oxidase N-terminal" evidence="2">
    <location>
        <begin position="16"/>
        <end position="124"/>
    </location>
</feature>
<reference evidence="3" key="1">
    <citation type="submission" date="2019-10" db="EMBL/GenBank/DDBJ databases">
        <title>Nonomuraea sp. nov., isolated from Phyllanthus amarus.</title>
        <authorList>
            <person name="Klykleung N."/>
            <person name="Tanasupawat S."/>
        </authorList>
    </citation>
    <scope>NUCLEOTIDE SEQUENCE [LARGE SCALE GENOMIC DNA]</scope>
    <source>
        <strain evidence="3">3MP-10</strain>
    </source>
</reference>
<organism evidence="3 4">
    <name type="scientific">Streptomyces mimosae</name>
    <dbReference type="NCBI Taxonomy" id="2586635"/>
    <lineage>
        <taxon>Bacteria</taxon>
        <taxon>Bacillati</taxon>
        <taxon>Actinomycetota</taxon>
        <taxon>Actinomycetes</taxon>
        <taxon>Kitasatosporales</taxon>
        <taxon>Streptomycetaceae</taxon>
        <taxon>Streptomyces</taxon>
    </lineage>
</organism>
<dbReference type="PANTHER" id="PTHR35176">
    <property type="entry name" value="HEME OXYGENASE HI_0854-RELATED"/>
    <property type="match status" value="1"/>
</dbReference>
<dbReference type="Gene3D" id="2.30.110.10">
    <property type="entry name" value="Electron Transport, Fmn-binding Protein, Chain A"/>
    <property type="match status" value="1"/>
</dbReference>
<dbReference type="EMBL" id="VDLY02000001">
    <property type="protein sequence ID" value="KAB8170909.1"/>
    <property type="molecule type" value="Genomic_DNA"/>
</dbReference>
<keyword evidence="1" id="KW-0560">Oxidoreductase</keyword>
<sequence>MTDEQRRPGPRPLTEAETSKLLAAGRFGVLASLRRTGGPHLSTVAYHWLPERGEILVSSTADRLKTRQLLADGRAALHVRGPDEWSFAVAEGTVEVLGPTLEAGDAAGREILARTAEAAGAAGAPSTTEADEAATLTELAELAELAAERRVLFVLKVGRRYGTALDFG</sequence>
<dbReference type="InterPro" id="IPR012349">
    <property type="entry name" value="Split_barrel_FMN-bd"/>
</dbReference>
<evidence type="ECO:0000259" key="2">
    <source>
        <dbReference type="Pfam" id="PF01243"/>
    </source>
</evidence>
<dbReference type="Proteomes" id="UP000314251">
    <property type="component" value="Unassembled WGS sequence"/>
</dbReference>
<evidence type="ECO:0000313" key="3">
    <source>
        <dbReference type="EMBL" id="KAB8170909.1"/>
    </source>
</evidence>
<evidence type="ECO:0000256" key="1">
    <source>
        <dbReference type="ARBA" id="ARBA00023002"/>
    </source>
</evidence>
<protein>
    <submittedName>
        <fullName evidence="3">PPOX class F420-dependent oxidoreductase</fullName>
    </submittedName>
</protein>
<dbReference type="GO" id="GO:0016627">
    <property type="term" value="F:oxidoreductase activity, acting on the CH-CH group of donors"/>
    <property type="evidence" value="ECO:0007669"/>
    <property type="project" value="TreeGrafter"/>
</dbReference>